<dbReference type="RefSeq" id="XP_002113835.1">
    <property type="nucleotide sequence ID" value="XM_002113799.1"/>
</dbReference>
<evidence type="ECO:0000313" key="2">
    <source>
        <dbReference type="Proteomes" id="UP000009022"/>
    </source>
</evidence>
<dbReference type="CTD" id="6754667"/>
<dbReference type="PhylomeDB" id="B3S015"/>
<dbReference type="AlphaFoldDB" id="B3S015"/>
<dbReference type="InParanoid" id="B3S015"/>
<gene>
    <name evidence="1" type="ORF">TRIADDRAFT_57648</name>
</gene>
<dbReference type="GeneID" id="6754667"/>
<keyword evidence="2" id="KW-1185">Reference proteome</keyword>
<dbReference type="HOGENOM" id="CLU_519101_0_0_1"/>
<dbReference type="EMBL" id="DS985246">
    <property type="protein sequence ID" value="EDV24309.1"/>
    <property type="molecule type" value="Genomic_DNA"/>
</dbReference>
<reference evidence="1 2" key="1">
    <citation type="journal article" date="2008" name="Nature">
        <title>The Trichoplax genome and the nature of placozoans.</title>
        <authorList>
            <person name="Srivastava M."/>
            <person name="Begovic E."/>
            <person name="Chapman J."/>
            <person name="Putnam N.H."/>
            <person name="Hellsten U."/>
            <person name="Kawashima T."/>
            <person name="Kuo A."/>
            <person name="Mitros T."/>
            <person name="Salamov A."/>
            <person name="Carpenter M.L."/>
            <person name="Signorovitch A.Y."/>
            <person name="Moreno M.A."/>
            <person name="Kamm K."/>
            <person name="Grimwood J."/>
            <person name="Schmutz J."/>
            <person name="Shapiro H."/>
            <person name="Grigoriev I.V."/>
            <person name="Buss L.W."/>
            <person name="Schierwater B."/>
            <person name="Dellaporta S.L."/>
            <person name="Rokhsar D.S."/>
        </authorList>
    </citation>
    <scope>NUCLEOTIDE SEQUENCE [LARGE SCALE GENOMIC DNA]</scope>
    <source>
        <strain evidence="1 2">Grell-BS-1999</strain>
    </source>
</reference>
<dbReference type="SUPFAM" id="SSF56349">
    <property type="entry name" value="DNA breaking-rejoining enzymes"/>
    <property type="match status" value="1"/>
</dbReference>
<dbReference type="GO" id="GO:0003677">
    <property type="term" value="F:DNA binding"/>
    <property type="evidence" value="ECO:0007669"/>
    <property type="project" value="InterPro"/>
</dbReference>
<dbReference type="InterPro" id="IPR011010">
    <property type="entry name" value="DNA_brk_join_enz"/>
</dbReference>
<accession>B3S015</accession>
<protein>
    <submittedName>
        <fullName evidence="1">Uncharacterized protein</fullName>
    </submittedName>
</protein>
<evidence type="ECO:0000313" key="1">
    <source>
        <dbReference type="EMBL" id="EDV24309.1"/>
    </source>
</evidence>
<dbReference type="KEGG" id="tad:TRIADDRAFT_57648"/>
<organism evidence="1 2">
    <name type="scientific">Trichoplax adhaerens</name>
    <name type="common">Trichoplax reptans</name>
    <dbReference type="NCBI Taxonomy" id="10228"/>
    <lineage>
        <taxon>Eukaryota</taxon>
        <taxon>Metazoa</taxon>
        <taxon>Placozoa</taxon>
        <taxon>Uniplacotomia</taxon>
        <taxon>Trichoplacea</taxon>
        <taxon>Trichoplacidae</taxon>
        <taxon>Trichoplax</taxon>
    </lineage>
</organism>
<proteinExistence type="predicted"/>
<sequence>MAYYYGKASSRTYFGVTSKIQREKKLQDQLKFTDTHLQSKSSTNQQASTSNLSNTIIIIPDNPVDSSSSIDENVGNNFTDKNPITVEETLCDSLIQLQQSNSSELGQSKEAGVTDVVISKEDTTIALEEAACTDKVESNITEVFDESDIDELNQEEMERSEKKPKDSNELIEEEINVNRFDESGRPEASAFRPSRHASNCKLKEFGLGKKYPDKHKEVKDFYRYLRSSGKPHGFARNIATAINKYLFWACDGNELSWQPIVDSRKLRVYTDLLYKDAKLCESSICNFIGSVDRARQFACYRRHLSGIDYKEDIFLSGLFNRFRALRKTREREVRASYHSGSFLIDPAELFKVVNHSEYRDRFEELTAYAKALIEKKSWQTFDRKSYTYSLRFVLAQLLVTCRPKLSALCNMTFADVQDCEGSWDNDGAEIIITISDRKITSMDGMMITVLGYAKYALEKYIHYIRLVVPLVQKDTKNLVFVNSNGGKLGPAQINRHMDQFFGIAGYNNINTTRITKSIEQGTKEE</sequence>
<dbReference type="Proteomes" id="UP000009022">
    <property type="component" value="Unassembled WGS sequence"/>
</dbReference>
<name>B3S015_TRIAD</name>